<gene>
    <name evidence="1" type="ORF">MNBD_ALPHA09-2236</name>
</gene>
<accession>A0A3B0TK56</accession>
<reference evidence="1" key="1">
    <citation type="submission" date="2018-06" db="EMBL/GenBank/DDBJ databases">
        <authorList>
            <person name="Zhirakovskaya E."/>
        </authorList>
    </citation>
    <scope>NUCLEOTIDE SEQUENCE</scope>
</reference>
<organism evidence="1">
    <name type="scientific">hydrothermal vent metagenome</name>
    <dbReference type="NCBI Taxonomy" id="652676"/>
    <lineage>
        <taxon>unclassified sequences</taxon>
        <taxon>metagenomes</taxon>
        <taxon>ecological metagenomes</taxon>
    </lineage>
</organism>
<proteinExistence type="predicted"/>
<dbReference type="AlphaFoldDB" id="A0A3B0TK56"/>
<dbReference type="EMBL" id="UOEM01000123">
    <property type="protein sequence ID" value="VAW19061.1"/>
    <property type="molecule type" value="Genomic_DNA"/>
</dbReference>
<evidence type="ECO:0000313" key="1">
    <source>
        <dbReference type="EMBL" id="VAW19061.1"/>
    </source>
</evidence>
<protein>
    <submittedName>
        <fullName evidence="1">Mobile element protein</fullName>
    </submittedName>
</protein>
<sequence>MADSTRAMRRAIFDRDIYPVLNKRLLTDIDPTDLRHLRAKVKVELEFPRFEGHNLTLQGECPNAENKEPVPCGLQGTDCCRALFIGGAVDDLVVLRAPRPHVQKKTAHAAEQEREDVKAASEAWFEGQLDLDPAKLIFIDETGAKTNMARIRGRAKRGERCRAAIPHGHWNTTTFTAGLRLNGIASPHAIARGRWTVTLSSPEPVPAKAGMEKVLVPELKSGDTVIPRIKSEGRILIQSKWPSQNSNPC</sequence>
<name>A0A3B0TK56_9ZZZZ</name>